<evidence type="ECO:0000313" key="6">
    <source>
        <dbReference type="EMBL" id="RDH25601.1"/>
    </source>
</evidence>
<dbReference type="InterPro" id="IPR036388">
    <property type="entry name" value="WH-like_DNA-bd_sf"/>
</dbReference>
<evidence type="ECO:0000259" key="4">
    <source>
        <dbReference type="Pfam" id="PF00891"/>
    </source>
</evidence>
<dbReference type="InterPro" id="IPR036390">
    <property type="entry name" value="WH_DNA-bd_sf"/>
</dbReference>
<gene>
    <name evidence="6" type="ORF">M747DRAFT_365882</name>
</gene>
<dbReference type="Pfam" id="PF00891">
    <property type="entry name" value="Methyltransf_2"/>
    <property type="match status" value="1"/>
</dbReference>
<protein>
    <submittedName>
        <fullName evidence="6">O-methyltransferase</fullName>
    </submittedName>
</protein>
<dbReference type="GO" id="GO:0044550">
    <property type="term" value="P:secondary metabolite biosynthetic process"/>
    <property type="evidence" value="ECO:0007669"/>
    <property type="project" value="UniProtKB-ARBA"/>
</dbReference>
<feature type="domain" description="O-methyltransferase C-terminal" evidence="4">
    <location>
        <begin position="241"/>
        <end position="383"/>
    </location>
</feature>
<dbReference type="GO" id="GO:0008171">
    <property type="term" value="F:O-methyltransferase activity"/>
    <property type="evidence" value="ECO:0007669"/>
    <property type="project" value="InterPro"/>
</dbReference>
<dbReference type="EMBL" id="KZ851899">
    <property type="protein sequence ID" value="RDH25601.1"/>
    <property type="molecule type" value="Genomic_DNA"/>
</dbReference>
<dbReference type="Pfam" id="PF08100">
    <property type="entry name" value="Dimerisation"/>
    <property type="match status" value="1"/>
</dbReference>
<feature type="domain" description="O-methyltransferase dimerisation" evidence="5">
    <location>
        <begin position="70"/>
        <end position="136"/>
    </location>
</feature>
<dbReference type="Gene3D" id="1.10.10.10">
    <property type="entry name" value="Winged helix-like DNA-binding domain superfamily/Winged helix DNA-binding domain"/>
    <property type="match status" value="1"/>
</dbReference>
<dbReference type="InterPro" id="IPR001077">
    <property type="entry name" value="COMT_C"/>
</dbReference>
<keyword evidence="3" id="KW-0949">S-adenosyl-L-methionine</keyword>
<dbReference type="Gene3D" id="3.40.50.150">
    <property type="entry name" value="Vaccinia Virus protein VP39"/>
    <property type="match status" value="1"/>
</dbReference>
<dbReference type="InterPro" id="IPR029063">
    <property type="entry name" value="SAM-dependent_MTases_sf"/>
</dbReference>
<evidence type="ECO:0000313" key="7">
    <source>
        <dbReference type="Proteomes" id="UP000253845"/>
    </source>
</evidence>
<keyword evidence="2 6" id="KW-0808">Transferase</keyword>
<accession>A0A370CEJ0</accession>
<evidence type="ECO:0000259" key="5">
    <source>
        <dbReference type="Pfam" id="PF08100"/>
    </source>
</evidence>
<evidence type="ECO:0000256" key="2">
    <source>
        <dbReference type="ARBA" id="ARBA00022679"/>
    </source>
</evidence>
<dbReference type="GO" id="GO:0046983">
    <property type="term" value="F:protein dimerization activity"/>
    <property type="evidence" value="ECO:0007669"/>
    <property type="project" value="InterPro"/>
</dbReference>
<evidence type="ECO:0000256" key="1">
    <source>
        <dbReference type="ARBA" id="ARBA00022603"/>
    </source>
</evidence>
<dbReference type="SUPFAM" id="SSF53335">
    <property type="entry name" value="S-adenosyl-L-methionine-dependent methyltransferases"/>
    <property type="match status" value="1"/>
</dbReference>
<dbReference type="PANTHER" id="PTHR43712">
    <property type="entry name" value="PUTATIVE (AFU_ORTHOLOGUE AFUA_4G14580)-RELATED"/>
    <property type="match status" value="1"/>
</dbReference>
<dbReference type="PROSITE" id="PS51683">
    <property type="entry name" value="SAM_OMT_II"/>
    <property type="match status" value="1"/>
</dbReference>
<dbReference type="Proteomes" id="UP000253845">
    <property type="component" value="Unassembled WGS sequence"/>
</dbReference>
<organism evidence="6 7">
    <name type="scientific">Aspergillus niger ATCC 13496</name>
    <dbReference type="NCBI Taxonomy" id="1353008"/>
    <lineage>
        <taxon>Eukaryota</taxon>
        <taxon>Fungi</taxon>
        <taxon>Dikarya</taxon>
        <taxon>Ascomycota</taxon>
        <taxon>Pezizomycotina</taxon>
        <taxon>Eurotiomycetes</taxon>
        <taxon>Eurotiomycetidae</taxon>
        <taxon>Eurotiales</taxon>
        <taxon>Aspergillaceae</taxon>
        <taxon>Aspergillus</taxon>
        <taxon>Aspergillus subgen. Circumdati</taxon>
    </lineage>
</organism>
<dbReference type="InterPro" id="IPR012967">
    <property type="entry name" value="COMT_dimerisation"/>
</dbReference>
<dbReference type="InterPro" id="IPR016461">
    <property type="entry name" value="COMT-like"/>
</dbReference>
<name>A0A370CEJ0_ASPNG</name>
<dbReference type="VEuPathDB" id="FungiDB:M747DRAFT_365882"/>
<keyword evidence="1 6" id="KW-0489">Methyltransferase</keyword>
<evidence type="ECO:0000256" key="3">
    <source>
        <dbReference type="ARBA" id="ARBA00022691"/>
    </source>
</evidence>
<dbReference type="SUPFAM" id="SSF46785">
    <property type="entry name" value="Winged helix' DNA-binding domain"/>
    <property type="match status" value="1"/>
</dbReference>
<dbReference type="PANTHER" id="PTHR43712:SF1">
    <property type="entry name" value="HYPOTHETICAL O-METHYLTRANSFERASE (EUROFUNG)-RELATED"/>
    <property type="match status" value="1"/>
</dbReference>
<sequence>MFTNSSHANGASQKPVDGLIRQVAQAADSFHNSHDEADRLAALQAAQKLVEAFQKPQDAVYNLAYSPTHVMCVRIAMDLGIFSTLSERNGPVTLEDLAATKGADLVLTERVLRILAGIGYVAEHDVRVYIPTTMTRQMTDRLSGAVVRFIFDIGMPTLAKVPEFLRMTNFQNPSGAVKGALQYAEKTEMSLWDWVPTKPGFLDACNTFMEADRGSRPSWLEWFPVKERIIDGFHQGESNVLLVDVAGGRGHDLVAFESKFSEVQGRLILEDLPHVVAEATQHPKIEHVSFDLFQAQPIQGARTYYMKFILHDWSDEESRQILSHLAAAMKMGYSKLIIEEFVLADKDCAMLPAMWDWEMLIFCNSMERTASQWTKVLDSAGFRVVKFWAPPGDGQSIIEAELKEPAEPESSRLALSSHI</sequence>
<proteinExistence type="predicted"/>
<dbReference type="AlphaFoldDB" id="A0A370CEJ0"/>
<dbReference type="GO" id="GO:0032259">
    <property type="term" value="P:methylation"/>
    <property type="evidence" value="ECO:0007669"/>
    <property type="project" value="UniProtKB-KW"/>
</dbReference>
<reference evidence="6 7" key="1">
    <citation type="submission" date="2018-07" db="EMBL/GenBank/DDBJ databases">
        <title>Section-level genome sequencing of Aspergillus section Nigri to investigate inter- and intra-species variation.</title>
        <authorList>
            <consortium name="DOE Joint Genome Institute"/>
            <person name="Vesth T.C."/>
            <person name="Nybo J.L."/>
            <person name="Theobald S."/>
            <person name="Frisvad J.C."/>
            <person name="Larsen T.O."/>
            <person name="Nielsen K.F."/>
            <person name="Hoof J.B."/>
            <person name="Brandl J."/>
            <person name="Salamov A."/>
            <person name="Riley R."/>
            <person name="Gladden J.M."/>
            <person name="Phatale P."/>
            <person name="Nielsen M.T."/>
            <person name="Lyhne E.K."/>
            <person name="Kogle M.E."/>
            <person name="Strasser K."/>
            <person name="McDonnell E."/>
            <person name="Barry K."/>
            <person name="Clum A."/>
            <person name="Chen C."/>
            <person name="Nolan M."/>
            <person name="Sandor L."/>
            <person name="Kuo A."/>
            <person name="Lipzen A."/>
            <person name="Hainaut M."/>
            <person name="Drula E."/>
            <person name="Tsang A."/>
            <person name="Magnuson J.K."/>
            <person name="Henrissat B."/>
            <person name="Wiebenga A."/>
            <person name="Simmons B.A."/>
            <person name="Makela M.R."/>
            <person name="De vries R.P."/>
            <person name="Grigoriev I.V."/>
            <person name="Mortensen U.H."/>
            <person name="Baker S.E."/>
            <person name="Andersen M.R."/>
        </authorList>
    </citation>
    <scope>NUCLEOTIDE SEQUENCE [LARGE SCALE GENOMIC DNA]</scope>
    <source>
        <strain evidence="6 7">ATCC 13496</strain>
    </source>
</reference>